<accession>A0A6V7NS33</accession>
<feature type="compositionally biased region" description="Basic residues" evidence="1">
    <location>
        <begin position="62"/>
        <end position="73"/>
    </location>
</feature>
<reference evidence="2" key="1">
    <citation type="submission" date="2020-07" db="EMBL/GenBank/DDBJ databases">
        <authorList>
            <person name="Lin J."/>
        </authorList>
    </citation>
    <scope>NUCLEOTIDE SEQUENCE</scope>
</reference>
<proteinExistence type="predicted"/>
<protein>
    <submittedName>
        <fullName evidence="2">Uncharacterized protein</fullName>
    </submittedName>
</protein>
<sequence>MGSSSTCRTSNANCRTTLLFNESQNAPKIRNSEASEDEIALHRDMGALSVSKRLTKSVSEKLKKKKKKKKNGRSGRTNEEGLQLNPKPESGFVQVPQSLYHGGGCRVNACEELDPNRSWRLSSLDDCMPHKMNNGSRKHRSNAPTLCASGFGRRI</sequence>
<dbReference type="EMBL" id="LR862141">
    <property type="protein sequence ID" value="CAD1821184.1"/>
    <property type="molecule type" value="Genomic_DNA"/>
</dbReference>
<name>A0A6V7NS33_ANACO</name>
<feature type="region of interest" description="Disordered" evidence="1">
    <location>
        <begin position="42"/>
        <end position="95"/>
    </location>
</feature>
<evidence type="ECO:0000313" key="2">
    <source>
        <dbReference type="EMBL" id="CAD1821184.1"/>
    </source>
</evidence>
<evidence type="ECO:0000256" key="1">
    <source>
        <dbReference type="SAM" id="MobiDB-lite"/>
    </source>
</evidence>
<organism evidence="2">
    <name type="scientific">Ananas comosus var. bracteatus</name>
    <name type="common">red pineapple</name>
    <dbReference type="NCBI Taxonomy" id="296719"/>
    <lineage>
        <taxon>Eukaryota</taxon>
        <taxon>Viridiplantae</taxon>
        <taxon>Streptophyta</taxon>
        <taxon>Embryophyta</taxon>
        <taxon>Tracheophyta</taxon>
        <taxon>Spermatophyta</taxon>
        <taxon>Magnoliopsida</taxon>
        <taxon>Liliopsida</taxon>
        <taxon>Poales</taxon>
        <taxon>Bromeliaceae</taxon>
        <taxon>Bromelioideae</taxon>
        <taxon>Ananas</taxon>
    </lineage>
</organism>
<dbReference type="AlphaFoldDB" id="A0A6V7NS33"/>
<gene>
    <name evidence="2" type="ORF">CB5_LOCUS4395</name>
</gene>